<accession>A0A6C0U578</accession>
<gene>
    <name evidence="1" type="ORF">G3T16_18760</name>
</gene>
<keyword evidence="2" id="KW-1185">Reference proteome</keyword>
<dbReference type="KEGG" id="kim:G3T16_18760"/>
<dbReference type="Proteomes" id="UP000477680">
    <property type="component" value="Chromosome"/>
</dbReference>
<evidence type="ECO:0000313" key="1">
    <source>
        <dbReference type="EMBL" id="QIB67136.1"/>
    </source>
</evidence>
<name>A0A6C0U578_9GAMM</name>
<reference evidence="1 2" key="1">
    <citation type="submission" date="2020-02" db="EMBL/GenBank/DDBJ databases">
        <title>Genome sequencing for Kineobactrum sp. M2.</title>
        <authorList>
            <person name="Park S.-J."/>
        </authorList>
    </citation>
    <scope>NUCLEOTIDE SEQUENCE [LARGE SCALE GENOMIC DNA]</scope>
    <source>
        <strain evidence="1 2">M2</strain>
    </source>
</reference>
<organism evidence="1 2">
    <name type="scientific">Kineobactrum salinum</name>
    <dbReference type="NCBI Taxonomy" id="2708301"/>
    <lineage>
        <taxon>Bacteria</taxon>
        <taxon>Pseudomonadati</taxon>
        <taxon>Pseudomonadota</taxon>
        <taxon>Gammaproteobacteria</taxon>
        <taxon>Cellvibrionales</taxon>
        <taxon>Halieaceae</taxon>
        <taxon>Kineobactrum</taxon>
    </lineage>
</organism>
<protein>
    <submittedName>
        <fullName evidence="1">Uncharacterized protein</fullName>
    </submittedName>
</protein>
<dbReference type="RefSeq" id="WP_163496563.1">
    <property type="nucleotide sequence ID" value="NZ_CP048711.1"/>
</dbReference>
<sequence>MEKATTTAIICLACVGILGIVTTPDVQTVAEEQKHYCEMVRLGREHTDLGWPDYRGNYDTTCMEPR</sequence>
<dbReference type="AlphaFoldDB" id="A0A6C0U578"/>
<evidence type="ECO:0000313" key="2">
    <source>
        <dbReference type="Proteomes" id="UP000477680"/>
    </source>
</evidence>
<dbReference type="EMBL" id="CP048711">
    <property type="protein sequence ID" value="QIB67136.1"/>
    <property type="molecule type" value="Genomic_DNA"/>
</dbReference>
<proteinExistence type="predicted"/>